<reference evidence="1 2" key="1">
    <citation type="journal article" date="2019" name="Int. J. Syst. Evol. Microbiol.">
        <title>The Global Catalogue of Microorganisms (GCM) 10K type strain sequencing project: providing services to taxonomists for standard genome sequencing and annotation.</title>
        <authorList>
            <consortium name="The Broad Institute Genomics Platform"/>
            <consortium name="The Broad Institute Genome Sequencing Center for Infectious Disease"/>
            <person name="Wu L."/>
            <person name="Ma J."/>
        </authorList>
    </citation>
    <scope>NUCLEOTIDE SEQUENCE [LARGE SCALE GENOMIC DNA]</scope>
    <source>
        <strain evidence="1 2">JCM 9383</strain>
    </source>
</reference>
<evidence type="ECO:0000313" key="1">
    <source>
        <dbReference type="EMBL" id="GAA2798694.1"/>
    </source>
</evidence>
<dbReference type="SUPFAM" id="SSF88697">
    <property type="entry name" value="PUA domain-like"/>
    <property type="match status" value="1"/>
</dbReference>
<dbReference type="RefSeq" id="WP_344681427.1">
    <property type="nucleotide sequence ID" value="NZ_BAAAUX010000015.1"/>
</dbReference>
<proteinExistence type="predicted"/>
<evidence type="ECO:0008006" key="3">
    <source>
        <dbReference type="Google" id="ProtNLM"/>
    </source>
</evidence>
<protein>
    <recommendedName>
        <fullName evidence="3">ASCH domain-containing protein</fullName>
    </recommendedName>
</protein>
<organism evidence="1 2">
    <name type="scientific">Saccharopolyspora taberi</name>
    <dbReference type="NCBI Taxonomy" id="60895"/>
    <lineage>
        <taxon>Bacteria</taxon>
        <taxon>Bacillati</taxon>
        <taxon>Actinomycetota</taxon>
        <taxon>Actinomycetes</taxon>
        <taxon>Pseudonocardiales</taxon>
        <taxon>Pseudonocardiaceae</taxon>
        <taxon>Saccharopolyspora</taxon>
    </lineage>
</organism>
<dbReference type="Proteomes" id="UP001500979">
    <property type="component" value="Unassembled WGS sequence"/>
</dbReference>
<sequence>MPNDVGANLPGDRVLMSLKPEYYELMWEGLKTHEFRRRYLKGQPTTWYVYLTAPVSKLTAVINLDEAVVGSPRSLADIAERANPGSGKSVYAYLEDVELAHAMPIRMIREYPGFTADQLAVMLDGFQAPQGYTLIDKHADWAGTCDRLTQAPVVRELVIQHPV</sequence>
<keyword evidence="2" id="KW-1185">Reference proteome</keyword>
<gene>
    <name evidence="1" type="ORF">GCM10010470_37350</name>
</gene>
<comment type="caution">
    <text evidence="1">The sequence shown here is derived from an EMBL/GenBank/DDBJ whole genome shotgun (WGS) entry which is preliminary data.</text>
</comment>
<evidence type="ECO:0000313" key="2">
    <source>
        <dbReference type="Proteomes" id="UP001500979"/>
    </source>
</evidence>
<dbReference type="InterPro" id="IPR015947">
    <property type="entry name" value="PUA-like_sf"/>
</dbReference>
<name>A0ABN3VF18_9PSEU</name>
<accession>A0ABN3VF18</accession>
<dbReference type="EMBL" id="BAAAUX010000015">
    <property type="protein sequence ID" value="GAA2798694.1"/>
    <property type="molecule type" value="Genomic_DNA"/>
</dbReference>